<dbReference type="RefSeq" id="WP_267152148.1">
    <property type="nucleotide sequence ID" value="NZ_JAPMLT010000007.1"/>
</dbReference>
<comment type="caution">
    <text evidence="4">The sequence shown here is derived from an EMBL/GenBank/DDBJ whole genome shotgun (WGS) entry which is preliminary data.</text>
</comment>
<accession>A0ABT3X1U9</accession>
<dbReference type="Gene3D" id="1.10.10.10">
    <property type="entry name" value="Winged helix-like DNA-binding domain superfamily/Winged helix DNA-binding domain"/>
    <property type="match status" value="1"/>
</dbReference>
<keyword evidence="1" id="KW-0805">Transcription regulation</keyword>
<dbReference type="SUPFAM" id="SSF46894">
    <property type="entry name" value="C-terminal effector domain of the bipartite response regulators"/>
    <property type="match status" value="1"/>
</dbReference>
<dbReference type="EMBL" id="JAPMLT010000007">
    <property type="protein sequence ID" value="MCX7570902.1"/>
    <property type="molecule type" value="Genomic_DNA"/>
</dbReference>
<name>A0ABT3X1U9_9BACL</name>
<keyword evidence="2" id="KW-0804">Transcription</keyword>
<gene>
    <name evidence="4" type="ORF">OS242_13210</name>
</gene>
<protein>
    <submittedName>
        <fullName evidence="4">LuxR C-terminal-related transcriptional regulator</fullName>
    </submittedName>
</protein>
<dbReference type="InterPro" id="IPR016032">
    <property type="entry name" value="Sig_transdc_resp-reg_C-effctor"/>
</dbReference>
<organism evidence="4 5">
    <name type="scientific">Tumebacillus lacus</name>
    <dbReference type="NCBI Taxonomy" id="2995335"/>
    <lineage>
        <taxon>Bacteria</taxon>
        <taxon>Bacillati</taxon>
        <taxon>Bacillota</taxon>
        <taxon>Bacilli</taxon>
        <taxon>Bacillales</taxon>
        <taxon>Alicyclobacillaceae</taxon>
        <taxon>Tumebacillus</taxon>
    </lineage>
</organism>
<dbReference type="Gene3D" id="3.30.450.40">
    <property type="match status" value="1"/>
</dbReference>
<dbReference type="SMART" id="SM00421">
    <property type="entry name" value="HTH_LUXR"/>
    <property type="match status" value="1"/>
</dbReference>
<evidence type="ECO:0000256" key="1">
    <source>
        <dbReference type="ARBA" id="ARBA00023015"/>
    </source>
</evidence>
<feature type="domain" description="HTH luxR-type" evidence="3">
    <location>
        <begin position="208"/>
        <end position="271"/>
    </location>
</feature>
<evidence type="ECO:0000313" key="5">
    <source>
        <dbReference type="Proteomes" id="UP001208017"/>
    </source>
</evidence>
<dbReference type="InterPro" id="IPR036388">
    <property type="entry name" value="WH-like_DNA-bd_sf"/>
</dbReference>
<evidence type="ECO:0000259" key="3">
    <source>
        <dbReference type="PROSITE" id="PS50043"/>
    </source>
</evidence>
<evidence type="ECO:0000256" key="2">
    <source>
        <dbReference type="ARBA" id="ARBA00023163"/>
    </source>
</evidence>
<proteinExistence type="predicted"/>
<dbReference type="InterPro" id="IPR000792">
    <property type="entry name" value="Tscrpt_reg_LuxR_C"/>
</dbReference>
<dbReference type="Proteomes" id="UP001208017">
    <property type="component" value="Unassembled WGS sequence"/>
</dbReference>
<dbReference type="Pfam" id="PF00196">
    <property type="entry name" value="GerE"/>
    <property type="match status" value="1"/>
</dbReference>
<evidence type="ECO:0000313" key="4">
    <source>
        <dbReference type="EMBL" id="MCX7570902.1"/>
    </source>
</evidence>
<dbReference type="PROSITE" id="PS50043">
    <property type="entry name" value="HTH_LUXR_2"/>
    <property type="match status" value="1"/>
</dbReference>
<sequence>MSVFEATEQIHRNWSGLSNLDRYTVEAWEKRFKYPSADHIPTRLSAPALESLLYRNREFIEIAGHDLALVDTEIGIPHFFLVTDPNGILIQLIGQAEMIEKLRGYNVDVGTPFAFEQAGINGVSLAMRLQSTVVVQGEQHTMQLCKDWTCICSPVRIFDEVCGYIDLSFGSDVDVTFAVPLLKKTIEEIERKLKKTRQSIGGGATAYLLFEPYNLSNREKEVAYGWLQNKSALQMAHTMGITEGTVRNVLKKVYAKTGVSDKGQFFRKFLV</sequence>
<dbReference type="InterPro" id="IPR029016">
    <property type="entry name" value="GAF-like_dom_sf"/>
</dbReference>
<reference evidence="4 5" key="1">
    <citation type="submission" date="2022-11" db="EMBL/GenBank/DDBJ databases">
        <title>Study of microbial diversity in lake waters.</title>
        <authorList>
            <person name="Zhang J."/>
        </authorList>
    </citation>
    <scope>NUCLEOTIDE SEQUENCE [LARGE SCALE GENOMIC DNA]</scope>
    <source>
        <strain evidence="4 5">DT12</strain>
    </source>
</reference>
<keyword evidence="5" id="KW-1185">Reference proteome</keyword>